<dbReference type="PROSITE" id="PS00018">
    <property type="entry name" value="EF_HAND_1"/>
    <property type="match status" value="2"/>
</dbReference>
<dbReference type="PANTHER" id="PTHR45791:SF1">
    <property type="entry name" value="CALCIUM AND INTEGRIN BINDING FAMILY MEMBER 1"/>
    <property type="match status" value="1"/>
</dbReference>
<dbReference type="InterPro" id="IPR051433">
    <property type="entry name" value="CIBP"/>
</dbReference>
<keyword evidence="1" id="KW-0479">Metal-binding</keyword>
<comment type="caution">
    <text evidence="6">The sequence shown here is derived from an EMBL/GenBank/DDBJ whole genome shotgun (WGS) entry which is preliminary data.</text>
</comment>
<evidence type="ECO:0000313" key="7">
    <source>
        <dbReference type="Proteomes" id="UP000037460"/>
    </source>
</evidence>
<protein>
    <submittedName>
        <fullName evidence="6">Calcium and integrin-binding protein 1-like protein</fullName>
    </submittedName>
</protein>
<dbReference type="Pfam" id="PF13499">
    <property type="entry name" value="EF-hand_7"/>
    <property type="match status" value="1"/>
</dbReference>
<dbReference type="EMBL" id="JWZX01001391">
    <property type="protein sequence ID" value="KOO33904.1"/>
    <property type="molecule type" value="Genomic_DNA"/>
</dbReference>
<dbReference type="AlphaFoldDB" id="A0A0M0K509"/>
<dbReference type="InterPro" id="IPR011992">
    <property type="entry name" value="EF-hand-dom_pair"/>
</dbReference>
<evidence type="ECO:0000256" key="3">
    <source>
        <dbReference type="ARBA" id="ARBA00022837"/>
    </source>
</evidence>
<keyword evidence="4" id="KW-0460">Magnesium</keyword>
<dbReference type="InterPro" id="IPR018247">
    <property type="entry name" value="EF_Hand_1_Ca_BS"/>
</dbReference>
<dbReference type="Proteomes" id="UP000037460">
    <property type="component" value="Unassembled WGS sequence"/>
</dbReference>
<reference evidence="7" key="1">
    <citation type="journal article" date="2015" name="PLoS Genet.">
        <title>Genome Sequence and Transcriptome Analyses of Chrysochromulina tobin: Metabolic Tools for Enhanced Algal Fitness in the Prominent Order Prymnesiales (Haptophyceae).</title>
        <authorList>
            <person name="Hovde B.T."/>
            <person name="Deodato C.R."/>
            <person name="Hunsperger H.M."/>
            <person name="Ryken S.A."/>
            <person name="Yost W."/>
            <person name="Jha R.K."/>
            <person name="Patterson J."/>
            <person name="Monnat R.J. Jr."/>
            <person name="Barlow S.B."/>
            <person name="Starkenburg S.R."/>
            <person name="Cattolico R.A."/>
        </authorList>
    </citation>
    <scope>NUCLEOTIDE SEQUENCE</scope>
    <source>
        <strain evidence="7">CCMP291</strain>
    </source>
</reference>
<sequence>MGVGYSVYFTKEELEEYEFVTCLTSADILDLYRKFKLLGGHRAKESAPAGDVERNGEKKAPLKALLSQKEFIYNPFAQRLCEVFSSEPAFSPTWGDLNFDEYVDMYNCLSPDAPKDVKMKTAFRLYDFDGNGYLTTEDLEWLLRTIATPPGKKSGKPRNCLFEQHEINDIVERVMRDCDIDGNHRLSYAEFSKVLDRVPGFTTRFCIDIN</sequence>
<dbReference type="SMART" id="SM00054">
    <property type="entry name" value="EFh"/>
    <property type="match status" value="2"/>
</dbReference>
<evidence type="ECO:0000256" key="1">
    <source>
        <dbReference type="ARBA" id="ARBA00022723"/>
    </source>
</evidence>
<evidence type="ECO:0000256" key="2">
    <source>
        <dbReference type="ARBA" id="ARBA00022737"/>
    </source>
</evidence>
<keyword evidence="2" id="KW-0677">Repeat</keyword>
<evidence type="ECO:0000259" key="5">
    <source>
        <dbReference type="PROSITE" id="PS50222"/>
    </source>
</evidence>
<organism evidence="6 7">
    <name type="scientific">Chrysochromulina tobinii</name>
    <dbReference type="NCBI Taxonomy" id="1460289"/>
    <lineage>
        <taxon>Eukaryota</taxon>
        <taxon>Haptista</taxon>
        <taxon>Haptophyta</taxon>
        <taxon>Prymnesiophyceae</taxon>
        <taxon>Prymnesiales</taxon>
        <taxon>Chrysochromulinaceae</taxon>
        <taxon>Chrysochromulina</taxon>
    </lineage>
</organism>
<dbReference type="GO" id="GO:0005509">
    <property type="term" value="F:calcium ion binding"/>
    <property type="evidence" value="ECO:0007669"/>
    <property type="project" value="InterPro"/>
</dbReference>
<proteinExistence type="predicted"/>
<name>A0A0M0K509_9EUKA</name>
<gene>
    <name evidence="6" type="ORF">Ctob_011997</name>
</gene>
<dbReference type="GO" id="GO:0007229">
    <property type="term" value="P:integrin-mediated signaling pathway"/>
    <property type="evidence" value="ECO:0007669"/>
    <property type="project" value="UniProtKB-KW"/>
</dbReference>
<dbReference type="PROSITE" id="PS50222">
    <property type="entry name" value="EF_HAND_2"/>
    <property type="match status" value="2"/>
</dbReference>
<accession>A0A0M0K509</accession>
<feature type="domain" description="EF-hand" evidence="5">
    <location>
        <begin position="114"/>
        <end position="149"/>
    </location>
</feature>
<dbReference type="Gene3D" id="1.10.238.10">
    <property type="entry name" value="EF-hand"/>
    <property type="match status" value="2"/>
</dbReference>
<keyword evidence="6" id="KW-0401">Integrin</keyword>
<keyword evidence="7" id="KW-1185">Reference proteome</keyword>
<dbReference type="PANTHER" id="PTHR45791">
    <property type="entry name" value="CALCIUM AND INTEGRIN BINDING FAMILY MEMBER 2"/>
    <property type="match status" value="1"/>
</dbReference>
<keyword evidence="3" id="KW-0106">Calcium</keyword>
<feature type="domain" description="EF-hand" evidence="5">
    <location>
        <begin position="166"/>
        <end position="201"/>
    </location>
</feature>
<evidence type="ECO:0000256" key="4">
    <source>
        <dbReference type="ARBA" id="ARBA00022842"/>
    </source>
</evidence>
<dbReference type="SUPFAM" id="SSF47473">
    <property type="entry name" value="EF-hand"/>
    <property type="match status" value="1"/>
</dbReference>
<dbReference type="CDD" id="cd00051">
    <property type="entry name" value="EFh"/>
    <property type="match status" value="1"/>
</dbReference>
<evidence type="ECO:0000313" key="6">
    <source>
        <dbReference type="EMBL" id="KOO33904.1"/>
    </source>
</evidence>
<dbReference type="OrthoDB" id="191686at2759"/>
<dbReference type="InterPro" id="IPR002048">
    <property type="entry name" value="EF_hand_dom"/>
</dbReference>